<dbReference type="AlphaFoldDB" id="A0A1W0A2V2"/>
<sequence length="236" mass="27513">MTCAMSTCRSTDASMRCSRCKSVFYCSHECQRSHWAMHKRSCTYMYAAMRWKTLESEWWATLPRDVHKTYGEVYFMLQGLKPCVVLTGVPNAFKQDFYDKVIQPCKLGEDVLVATINKVRTQAFDFDGKLILLHRQHERYNMILSMLKIKEIGHDDIVLEEKQIAWILDYPVALDECNDGTMLEIAYFAIETNDLLTSFCALDTIEHRQRVNVHFQKYKATLGEMLPMRIQVIIVS</sequence>
<dbReference type="STRING" id="74557.A0A1W0A2V2"/>
<evidence type="ECO:0000313" key="6">
    <source>
        <dbReference type="EMBL" id="OQS04613.1"/>
    </source>
</evidence>
<dbReference type="Gene3D" id="6.10.140.2220">
    <property type="match status" value="1"/>
</dbReference>
<evidence type="ECO:0000256" key="4">
    <source>
        <dbReference type="PROSITE-ProRule" id="PRU00134"/>
    </source>
</evidence>
<dbReference type="SUPFAM" id="SSF144232">
    <property type="entry name" value="HIT/MYND zinc finger-like"/>
    <property type="match status" value="1"/>
</dbReference>
<proteinExistence type="predicted"/>
<keyword evidence="2 4" id="KW-0863">Zinc-finger</keyword>
<evidence type="ECO:0000313" key="7">
    <source>
        <dbReference type="Proteomes" id="UP000243217"/>
    </source>
</evidence>
<keyword evidence="3" id="KW-0862">Zinc</keyword>
<name>A0A1W0A2V2_9STRA</name>
<evidence type="ECO:0000259" key="5">
    <source>
        <dbReference type="PROSITE" id="PS50865"/>
    </source>
</evidence>
<dbReference type="OrthoDB" id="61900at2759"/>
<protein>
    <recommendedName>
        <fullName evidence="5">MYND-type domain-containing protein</fullName>
    </recommendedName>
</protein>
<accession>A0A1W0A2V2</accession>
<dbReference type="EMBL" id="JNBS01000585">
    <property type="protein sequence ID" value="OQS04613.1"/>
    <property type="molecule type" value="Genomic_DNA"/>
</dbReference>
<dbReference type="Pfam" id="PF01753">
    <property type="entry name" value="zf-MYND"/>
    <property type="match status" value="1"/>
</dbReference>
<dbReference type="InterPro" id="IPR002893">
    <property type="entry name" value="Znf_MYND"/>
</dbReference>
<reference evidence="6 7" key="1">
    <citation type="journal article" date="2014" name="Genome Biol. Evol.">
        <title>The secreted proteins of Achlya hypogyna and Thraustotheca clavata identify the ancestral oomycete secretome and reveal gene acquisitions by horizontal gene transfer.</title>
        <authorList>
            <person name="Misner I."/>
            <person name="Blouin N."/>
            <person name="Leonard G."/>
            <person name="Richards T.A."/>
            <person name="Lane C.E."/>
        </authorList>
    </citation>
    <scope>NUCLEOTIDE SEQUENCE [LARGE SCALE GENOMIC DNA]</scope>
    <source>
        <strain evidence="6 7">ATCC 34112</strain>
    </source>
</reference>
<evidence type="ECO:0000256" key="1">
    <source>
        <dbReference type="ARBA" id="ARBA00022723"/>
    </source>
</evidence>
<keyword evidence="7" id="KW-1185">Reference proteome</keyword>
<keyword evidence="1" id="KW-0479">Metal-binding</keyword>
<evidence type="ECO:0000256" key="2">
    <source>
        <dbReference type="ARBA" id="ARBA00022771"/>
    </source>
</evidence>
<dbReference type="GO" id="GO:0008270">
    <property type="term" value="F:zinc ion binding"/>
    <property type="evidence" value="ECO:0007669"/>
    <property type="project" value="UniProtKB-KW"/>
</dbReference>
<dbReference type="PROSITE" id="PS50865">
    <property type="entry name" value="ZF_MYND_2"/>
    <property type="match status" value="1"/>
</dbReference>
<dbReference type="Proteomes" id="UP000243217">
    <property type="component" value="Unassembled WGS sequence"/>
</dbReference>
<comment type="caution">
    <text evidence="6">The sequence shown here is derived from an EMBL/GenBank/DDBJ whole genome shotgun (WGS) entry which is preliminary data.</text>
</comment>
<feature type="domain" description="MYND-type" evidence="5">
    <location>
        <begin position="5"/>
        <end position="42"/>
    </location>
</feature>
<gene>
    <name evidence="6" type="ORF">THRCLA_20838</name>
</gene>
<evidence type="ECO:0000256" key="3">
    <source>
        <dbReference type="ARBA" id="ARBA00022833"/>
    </source>
</evidence>
<organism evidence="6 7">
    <name type="scientific">Thraustotheca clavata</name>
    <dbReference type="NCBI Taxonomy" id="74557"/>
    <lineage>
        <taxon>Eukaryota</taxon>
        <taxon>Sar</taxon>
        <taxon>Stramenopiles</taxon>
        <taxon>Oomycota</taxon>
        <taxon>Saprolegniomycetes</taxon>
        <taxon>Saprolegniales</taxon>
        <taxon>Achlyaceae</taxon>
        <taxon>Thraustotheca</taxon>
    </lineage>
</organism>